<evidence type="ECO:0000313" key="1">
    <source>
        <dbReference type="EMBL" id="TDX29137.1"/>
    </source>
</evidence>
<accession>A0A4R8FUE7</accession>
<name>A0A4R8FUE7_9GAMM</name>
<dbReference type="Proteomes" id="UP000294489">
    <property type="component" value="Unassembled WGS sequence"/>
</dbReference>
<comment type="caution">
    <text evidence="1">The sequence shown here is derived from an EMBL/GenBank/DDBJ whole genome shotgun (WGS) entry which is preliminary data.</text>
</comment>
<dbReference type="EMBL" id="SOEC01000008">
    <property type="protein sequence ID" value="TDX29137.1"/>
    <property type="molecule type" value="Genomic_DNA"/>
</dbReference>
<organism evidence="1 2">
    <name type="scientific">Modicisalibacter xianhensis</name>
    <dbReference type="NCBI Taxonomy" id="442341"/>
    <lineage>
        <taxon>Bacteria</taxon>
        <taxon>Pseudomonadati</taxon>
        <taxon>Pseudomonadota</taxon>
        <taxon>Gammaproteobacteria</taxon>
        <taxon>Oceanospirillales</taxon>
        <taxon>Halomonadaceae</taxon>
        <taxon>Modicisalibacter</taxon>
    </lineage>
</organism>
<evidence type="ECO:0000313" key="2">
    <source>
        <dbReference type="Proteomes" id="UP000294489"/>
    </source>
</evidence>
<sequence>MSYRERLIREHAERLREGVYDGEPDAVAPFAEYLAEQGSLGHGVTEIKADMTVADLVAVYLKSGAAQLELSAWAKIVAEDAQEETELRDAG</sequence>
<proteinExistence type="predicted"/>
<reference evidence="1 2" key="1">
    <citation type="submission" date="2019-03" db="EMBL/GenBank/DDBJ databases">
        <title>Freshwater and sediment microbial communities from various areas in North America, analyzing microbe dynamics in response to fracking.</title>
        <authorList>
            <person name="Lamendella R."/>
        </authorList>
    </citation>
    <scope>NUCLEOTIDE SEQUENCE [LARGE SCALE GENOMIC DNA]</scope>
    <source>
        <strain evidence="1 2">6_TX</strain>
    </source>
</reference>
<dbReference type="AlphaFoldDB" id="A0A4R8FUE7"/>
<dbReference type="RefSeq" id="WP_134017976.1">
    <property type="nucleotide sequence ID" value="NZ_SOEC01000008.1"/>
</dbReference>
<protein>
    <submittedName>
        <fullName evidence="1">Uncharacterized protein</fullName>
    </submittedName>
</protein>
<gene>
    <name evidence="1" type="ORF">DFO67_108181</name>
</gene>